<evidence type="ECO:0000259" key="8">
    <source>
        <dbReference type="Pfam" id="PF12680"/>
    </source>
</evidence>
<evidence type="ECO:0000313" key="9">
    <source>
        <dbReference type="EMBL" id="TXR55943.1"/>
    </source>
</evidence>
<evidence type="ECO:0000259" key="7">
    <source>
        <dbReference type="Pfam" id="PF08281"/>
    </source>
</evidence>
<dbReference type="InterPro" id="IPR013325">
    <property type="entry name" value="RNA_pol_sigma_r2"/>
</dbReference>
<name>A0A5C8ZFF5_9ACTN</name>
<dbReference type="InterPro" id="IPR013249">
    <property type="entry name" value="RNA_pol_sigma70_r4_t2"/>
</dbReference>
<gene>
    <name evidence="9" type="ORF">FMM08_10710</name>
</gene>
<evidence type="ECO:0000256" key="3">
    <source>
        <dbReference type="ARBA" id="ARBA00023015"/>
    </source>
</evidence>
<dbReference type="InterPro" id="IPR036388">
    <property type="entry name" value="WH-like_DNA-bd_sf"/>
</dbReference>
<dbReference type="Gene3D" id="1.10.1740.10">
    <property type="match status" value="1"/>
</dbReference>
<dbReference type="Pfam" id="PF12680">
    <property type="entry name" value="SnoaL_2"/>
    <property type="match status" value="1"/>
</dbReference>
<keyword evidence="4" id="KW-0731">Sigma factor</keyword>
<dbReference type="OrthoDB" id="3848841at2"/>
<dbReference type="GO" id="GO:0016987">
    <property type="term" value="F:sigma factor activity"/>
    <property type="evidence" value="ECO:0007669"/>
    <property type="project" value="UniProtKB-KW"/>
</dbReference>
<reference evidence="9 10" key="1">
    <citation type="submission" date="2019-07" db="EMBL/GenBank/DDBJ databases">
        <title>Quadrisphaera sp. strain DD2A genome sequencing and assembly.</title>
        <authorList>
            <person name="Kim I."/>
        </authorList>
    </citation>
    <scope>NUCLEOTIDE SEQUENCE [LARGE SCALE GENOMIC DNA]</scope>
    <source>
        <strain evidence="9 10">DD2A</strain>
    </source>
</reference>
<keyword evidence="10" id="KW-1185">Reference proteome</keyword>
<dbReference type="Gene3D" id="1.10.10.10">
    <property type="entry name" value="Winged helix-like DNA-binding domain superfamily/Winged helix DNA-binding domain"/>
    <property type="match status" value="1"/>
</dbReference>
<feature type="domain" description="RNA polymerase sigma-70 region 2" evidence="6">
    <location>
        <begin position="20"/>
        <end position="86"/>
    </location>
</feature>
<dbReference type="InterPro" id="IPR013324">
    <property type="entry name" value="RNA_pol_sigma_r3/r4-like"/>
</dbReference>
<dbReference type="SUPFAM" id="SSF54427">
    <property type="entry name" value="NTF2-like"/>
    <property type="match status" value="1"/>
</dbReference>
<dbReference type="SUPFAM" id="SSF88946">
    <property type="entry name" value="Sigma2 domain of RNA polymerase sigma factors"/>
    <property type="match status" value="1"/>
</dbReference>
<comment type="caution">
    <text evidence="9">The sequence shown here is derived from an EMBL/GenBank/DDBJ whole genome shotgun (WGS) entry which is preliminary data.</text>
</comment>
<dbReference type="EMBL" id="VKAC01000006">
    <property type="protein sequence ID" value="TXR55943.1"/>
    <property type="molecule type" value="Genomic_DNA"/>
</dbReference>
<keyword evidence="5" id="KW-0804">Transcription</keyword>
<dbReference type="RefSeq" id="WP_147926378.1">
    <property type="nucleotide sequence ID" value="NZ_VKAC01000006.1"/>
</dbReference>
<sequence>MTALEGGLDTAVEGVELQLESFRRELTGYCYRMLGSLADAEDAVQDAMVRAWRHADSLRDASAQRGWLYRIATRVCFDHLEGRKRRALPVDMSPAPSAPVVASLGAPLEAAAWVEPAPDSRVLGTAPAADPAVVAEERESVRLALVAALQLLPPRQRAVLVLREVLHWHADEVAALLETSVPSVNSLLQRARATIAARDAQRAALEPLDDQHAALLAKYVDAFERYDVTALVGLLHAEATMSMPPYALWLQGPESVAAWLVGPGAGCRGSRVLRTRLNGQLALAQYRPDHTSAGPDGRPVRWLPWALIVLAVRHDDDEPRIGDLVFFLDADRGLFERSGLPTEVGAGVSRGGEPAR</sequence>
<dbReference type="InterPro" id="IPR032710">
    <property type="entry name" value="NTF2-like_dom_sf"/>
</dbReference>
<dbReference type="InterPro" id="IPR007627">
    <property type="entry name" value="RNA_pol_sigma70_r2"/>
</dbReference>
<comment type="similarity">
    <text evidence="1">Belongs to the sigma-70 factor family. ECF subfamily.</text>
</comment>
<evidence type="ECO:0000313" key="10">
    <source>
        <dbReference type="Proteomes" id="UP000321234"/>
    </source>
</evidence>
<dbReference type="AlphaFoldDB" id="A0A5C8ZFF5"/>
<dbReference type="InterPro" id="IPR039425">
    <property type="entry name" value="RNA_pol_sigma-70-like"/>
</dbReference>
<dbReference type="Gene3D" id="3.10.450.50">
    <property type="match status" value="1"/>
</dbReference>
<proteinExistence type="inferred from homology"/>
<evidence type="ECO:0000256" key="2">
    <source>
        <dbReference type="ARBA" id="ARBA00011344"/>
    </source>
</evidence>
<keyword evidence="3" id="KW-0805">Transcription regulation</keyword>
<organism evidence="9 10">
    <name type="scientific">Quadrisphaera setariae</name>
    <dbReference type="NCBI Taxonomy" id="2593304"/>
    <lineage>
        <taxon>Bacteria</taxon>
        <taxon>Bacillati</taxon>
        <taxon>Actinomycetota</taxon>
        <taxon>Actinomycetes</taxon>
        <taxon>Kineosporiales</taxon>
        <taxon>Kineosporiaceae</taxon>
        <taxon>Quadrisphaera</taxon>
    </lineage>
</organism>
<dbReference type="PANTHER" id="PTHR43133:SF65">
    <property type="entry name" value="ECF RNA POLYMERASE SIGMA FACTOR SIGG"/>
    <property type="match status" value="1"/>
</dbReference>
<dbReference type="NCBIfam" id="NF006089">
    <property type="entry name" value="PRK08241.1"/>
    <property type="match status" value="1"/>
</dbReference>
<dbReference type="PANTHER" id="PTHR43133">
    <property type="entry name" value="RNA POLYMERASE ECF-TYPE SIGMA FACTO"/>
    <property type="match status" value="1"/>
</dbReference>
<dbReference type="SUPFAM" id="SSF88659">
    <property type="entry name" value="Sigma3 and sigma4 domains of RNA polymerase sigma factors"/>
    <property type="match status" value="1"/>
</dbReference>
<dbReference type="Proteomes" id="UP000321234">
    <property type="component" value="Unassembled WGS sequence"/>
</dbReference>
<comment type="subunit">
    <text evidence="2">Interacts transiently with the RNA polymerase catalytic core formed by RpoA, RpoB, RpoC and RpoZ (2 alpha, 1 beta, 1 beta' and 1 omega subunit) to form the RNA polymerase holoenzyme that can initiate transcription.</text>
</comment>
<dbReference type="InterPro" id="IPR014305">
    <property type="entry name" value="RNA_pol_sigma-G_actinobac"/>
</dbReference>
<dbReference type="InterPro" id="IPR037401">
    <property type="entry name" value="SnoaL-like"/>
</dbReference>
<feature type="domain" description="RNA polymerase sigma factor 70 region 4 type 2" evidence="7">
    <location>
        <begin position="143"/>
        <end position="194"/>
    </location>
</feature>
<evidence type="ECO:0000256" key="1">
    <source>
        <dbReference type="ARBA" id="ARBA00010641"/>
    </source>
</evidence>
<dbReference type="GO" id="GO:0006352">
    <property type="term" value="P:DNA-templated transcription initiation"/>
    <property type="evidence" value="ECO:0007669"/>
    <property type="project" value="InterPro"/>
</dbReference>
<protein>
    <submittedName>
        <fullName evidence="9">Sigma-70 family RNA polymerase sigma factor</fullName>
    </submittedName>
</protein>
<dbReference type="GO" id="GO:0003677">
    <property type="term" value="F:DNA binding"/>
    <property type="evidence" value="ECO:0007669"/>
    <property type="project" value="InterPro"/>
</dbReference>
<evidence type="ECO:0000256" key="4">
    <source>
        <dbReference type="ARBA" id="ARBA00023082"/>
    </source>
</evidence>
<feature type="domain" description="SnoaL-like" evidence="8">
    <location>
        <begin position="217"/>
        <end position="313"/>
    </location>
</feature>
<dbReference type="NCBIfam" id="TIGR02937">
    <property type="entry name" value="sigma70-ECF"/>
    <property type="match status" value="1"/>
</dbReference>
<accession>A0A5C8ZFF5</accession>
<dbReference type="NCBIfam" id="TIGR02960">
    <property type="entry name" value="SigX5"/>
    <property type="match status" value="1"/>
</dbReference>
<dbReference type="InterPro" id="IPR014284">
    <property type="entry name" value="RNA_pol_sigma-70_dom"/>
</dbReference>
<dbReference type="Pfam" id="PF08281">
    <property type="entry name" value="Sigma70_r4_2"/>
    <property type="match status" value="1"/>
</dbReference>
<dbReference type="Pfam" id="PF04542">
    <property type="entry name" value="Sigma70_r2"/>
    <property type="match status" value="1"/>
</dbReference>
<evidence type="ECO:0000256" key="5">
    <source>
        <dbReference type="ARBA" id="ARBA00023163"/>
    </source>
</evidence>
<evidence type="ECO:0000259" key="6">
    <source>
        <dbReference type="Pfam" id="PF04542"/>
    </source>
</evidence>